<proteinExistence type="predicted"/>
<dbReference type="Proteomes" id="UP000030758">
    <property type="component" value="Unassembled WGS sequence"/>
</dbReference>
<accession>A0A085NAC9</accession>
<evidence type="ECO:0000313" key="1">
    <source>
        <dbReference type="EMBL" id="KFD53332.1"/>
    </source>
</evidence>
<name>A0A085NAC9_9BILA</name>
<protein>
    <submittedName>
        <fullName evidence="2">Uncharacterized protein</fullName>
    </submittedName>
</protein>
<dbReference type="Proteomes" id="UP000030764">
    <property type="component" value="Unassembled WGS sequence"/>
</dbReference>
<sequence>MRRLRDGETPDALLAGLRQLALLAGGMPDKVLATAFVRGLPEQAQEMLWAGAHTEALTLHEQLTRAQAILTKASPVTLAGTGVWPSLPAAMARYPPPQARVPAGAATRVAGPTILPEIA</sequence>
<evidence type="ECO:0000313" key="2">
    <source>
        <dbReference type="EMBL" id="KFD66425.1"/>
    </source>
</evidence>
<dbReference type="AlphaFoldDB" id="A0A085NAC9"/>
<dbReference type="EMBL" id="KL367525">
    <property type="protein sequence ID" value="KFD66425.1"/>
    <property type="molecule type" value="Genomic_DNA"/>
</dbReference>
<keyword evidence="3" id="KW-1185">Reference proteome</keyword>
<organism evidence="2">
    <name type="scientific">Trichuris suis</name>
    <name type="common">pig whipworm</name>
    <dbReference type="NCBI Taxonomy" id="68888"/>
    <lineage>
        <taxon>Eukaryota</taxon>
        <taxon>Metazoa</taxon>
        <taxon>Ecdysozoa</taxon>
        <taxon>Nematoda</taxon>
        <taxon>Enoplea</taxon>
        <taxon>Dorylaimia</taxon>
        <taxon>Trichinellida</taxon>
        <taxon>Trichuridae</taxon>
        <taxon>Trichuris</taxon>
    </lineage>
</organism>
<reference evidence="2 3" key="1">
    <citation type="journal article" date="2014" name="Nat. Genet.">
        <title>Genome and transcriptome of the porcine whipworm Trichuris suis.</title>
        <authorList>
            <person name="Jex A.R."/>
            <person name="Nejsum P."/>
            <person name="Schwarz E.M."/>
            <person name="Hu L."/>
            <person name="Young N.D."/>
            <person name="Hall R.S."/>
            <person name="Korhonen P.K."/>
            <person name="Liao S."/>
            <person name="Thamsborg S."/>
            <person name="Xia J."/>
            <person name="Xu P."/>
            <person name="Wang S."/>
            <person name="Scheerlinck J.P."/>
            <person name="Hofmann A."/>
            <person name="Sternberg P.W."/>
            <person name="Wang J."/>
            <person name="Gasser R.B."/>
        </authorList>
    </citation>
    <scope>NUCLEOTIDE SEQUENCE [LARGE SCALE GENOMIC DNA]</scope>
    <source>
        <strain evidence="2">DCEP-RM93F</strain>
        <strain evidence="1">DCEP-RM93M</strain>
    </source>
</reference>
<dbReference type="EMBL" id="KL363218">
    <property type="protein sequence ID" value="KFD53332.1"/>
    <property type="molecule type" value="Genomic_DNA"/>
</dbReference>
<evidence type="ECO:0000313" key="3">
    <source>
        <dbReference type="Proteomes" id="UP000030764"/>
    </source>
</evidence>
<gene>
    <name evidence="1" type="ORF">M513_05813</name>
    <name evidence="2" type="ORF">M514_05813</name>
</gene>